<accession>A0A4D6NGF8</accession>
<proteinExistence type="predicted"/>
<evidence type="ECO:0000313" key="1">
    <source>
        <dbReference type="EMBL" id="QCE11992.1"/>
    </source>
</evidence>
<dbReference type="EMBL" id="CP039354">
    <property type="protein sequence ID" value="QCE11992.1"/>
    <property type="molecule type" value="Genomic_DNA"/>
</dbReference>
<evidence type="ECO:0000313" key="2">
    <source>
        <dbReference type="Proteomes" id="UP000501690"/>
    </source>
</evidence>
<name>A0A4D6NGF8_VIGUN</name>
<gene>
    <name evidence="1" type="ORF">DEO72_LG10g3231</name>
</gene>
<dbReference type="AlphaFoldDB" id="A0A4D6NGF8"/>
<keyword evidence="2" id="KW-1185">Reference proteome</keyword>
<sequence length="290" mass="32071">MVHSNAKDIIIDVDNSSTERKDDKLEGYEYDSFSDLVLPPIVTKPAKFDDLLSDAKTDRVLATEALDQTVSLSTSFACEVHSNAKDIIIDVDNSSTERKDDKLEGYEYDSFSDLVLPPIVTKPAKFDDLLSDAKTDRVLATEALDQTVSLSTSFACEVHSNAKDIIIDVDNSSTERKDDKLEGYEYDSFSDLVLPPIVTKPAKFDDLLSDAKTDRVLATEALDQTVSLSTSFACEVHSNAKDIIIDVDNSSTERKDDKLEGYEYDSFSDLVLPPIVTKPAKFDDLLSDAK</sequence>
<protein>
    <submittedName>
        <fullName evidence="1">Uncharacterized protein</fullName>
    </submittedName>
</protein>
<organism evidence="1 2">
    <name type="scientific">Vigna unguiculata</name>
    <name type="common">Cowpea</name>
    <dbReference type="NCBI Taxonomy" id="3917"/>
    <lineage>
        <taxon>Eukaryota</taxon>
        <taxon>Viridiplantae</taxon>
        <taxon>Streptophyta</taxon>
        <taxon>Embryophyta</taxon>
        <taxon>Tracheophyta</taxon>
        <taxon>Spermatophyta</taxon>
        <taxon>Magnoliopsida</taxon>
        <taxon>eudicotyledons</taxon>
        <taxon>Gunneridae</taxon>
        <taxon>Pentapetalae</taxon>
        <taxon>rosids</taxon>
        <taxon>fabids</taxon>
        <taxon>Fabales</taxon>
        <taxon>Fabaceae</taxon>
        <taxon>Papilionoideae</taxon>
        <taxon>50 kb inversion clade</taxon>
        <taxon>NPAAA clade</taxon>
        <taxon>indigoferoid/millettioid clade</taxon>
        <taxon>Phaseoleae</taxon>
        <taxon>Vigna</taxon>
    </lineage>
</organism>
<dbReference type="Proteomes" id="UP000501690">
    <property type="component" value="Linkage Group LG10"/>
</dbReference>
<reference evidence="1 2" key="1">
    <citation type="submission" date="2019-04" db="EMBL/GenBank/DDBJ databases">
        <title>An improved genome assembly and genetic linkage map for asparagus bean, Vigna unguiculata ssp. sesquipedialis.</title>
        <authorList>
            <person name="Xia Q."/>
            <person name="Zhang R."/>
            <person name="Dong Y."/>
        </authorList>
    </citation>
    <scope>NUCLEOTIDE SEQUENCE [LARGE SCALE GENOMIC DNA]</scope>
    <source>
        <tissue evidence="1">Leaf</tissue>
    </source>
</reference>